<comment type="caution">
    <text evidence="1">The sequence shown here is derived from an EMBL/GenBank/DDBJ whole genome shotgun (WGS) entry which is preliminary data.</text>
</comment>
<organism evidence="1 2">
    <name type="scientific">Pneumocystis oryctolagi</name>
    <dbReference type="NCBI Taxonomy" id="42067"/>
    <lineage>
        <taxon>Eukaryota</taxon>
        <taxon>Fungi</taxon>
        <taxon>Dikarya</taxon>
        <taxon>Ascomycota</taxon>
        <taxon>Taphrinomycotina</taxon>
        <taxon>Pneumocystomycetes</taxon>
        <taxon>Pneumocystaceae</taxon>
        <taxon>Pneumocystis</taxon>
    </lineage>
</organism>
<proteinExistence type="predicted"/>
<sequence>MNSHVESSITKLLLATKKLLEVLNGWSHGTIEEREVSDVYVRLGNEFNFASAAFLSERIDISDLISIPEDLRVILESTLSEEASPETLERYLPRIRSIIINLLQGLKRKQAEYRSRAERAYTTPYKQKLESIQHFSSHAISSPSDGSIQQKEQSLKSSIQDVHYPGSAEMTSTSSRNISSSFLTAHQTAEKSVPYDTVSSSPFSSPHPIVPTLAASSSDLSSPYPPSSANESTTSTHQWPKDRAFVPLQHDDVFEKSSSRQSSCAISRPSIDHISPLQNVSQTFTRDKKSDVLKGILEKNTRNRNFSQNNQSLSVSVHNDPYTESTSIHNSQVFFTPELSQNNIHYKSEPTTFTLFLQYGSQVKKIIHHKDITMDNLRALFIEKFKLEENNDSPLFYIQDIQTKILYELEDTKDIVDHSLISLRTQVEDIPKKVLEDELSSLTKEFQSLKTSIEGQKEMITEITSRPSTCLSKSTMEFFPKQENNILKTRENCSCIIKSIRDELKILRSVCTEFISMKMHVLDVDTKIKEIRNVTFKNSENSRSFIELGKKKLEAETQSLVTKIENLSDLVGSLRIDVINKKARPSPQQLNNVREEEAQIQKDMISLINHLESLSPCWRQLWETELQNVVEEQEFLAHQENFIEDLKSDINSTMEIFGNIVTYSEYQEKGIPRSSHSITTNNSTDSLSTLNSEIQNIKSDQDTKKKFVEKEGKKDTHYTFYIDKFKNELNEFITETKFKKTGCMEDIERFRKEKDDDHLKEIYSLIKQSKKDTNSHQDEIIENNSSELVEAETISSNGNNPENASVKPLKDESSNDSILISEVSDQLKTDS</sequence>
<reference evidence="1 2" key="1">
    <citation type="journal article" date="2021" name="Commun. Biol.">
        <title>Genomic insights into the host specific adaptation of the Pneumocystis genus.</title>
        <authorList>
            <person name="Cisse O.H."/>
            <person name="Ma L."/>
            <person name="Dekker J.P."/>
            <person name="Khil P.P."/>
            <person name="Youn J.-H."/>
            <person name="Brenchley J.M."/>
            <person name="Blair R."/>
            <person name="Pahar B."/>
            <person name="Chabe M."/>
            <person name="Van Rompay K.K.A."/>
            <person name="Keesler R."/>
            <person name="Sukura A."/>
            <person name="Hirsch V."/>
            <person name="Kutty G."/>
            <person name="Liu Y."/>
            <person name="Peng L."/>
            <person name="Chen J."/>
            <person name="Song J."/>
            <person name="Weissenbacher-Lang C."/>
            <person name="Xu J."/>
            <person name="Upham N.S."/>
            <person name="Stajich J.E."/>
            <person name="Cuomo C.A."/>
            <person name="Cushion M.T."/>
            <person name="Kovacs J.A."/>
        </authorList>
    </citation>
    <scope>NUCLEOTIDE SEQUENCE [LARGE SCALE GENOMIC DNA]</scope>
    <source>
        <strain evidence="1 2">RABM</strain>
    </source>
</reference>
<evidence type="ECO:0000313" key="2">
    <source>
        <dbReference type="Proteomes" id="UP000768646"/>
    </source>
</evidence>
<dbReference type="Proteomes" id="UP000768646">
    <property type="component" value="Unassembled WGS sequence"/>
</dbReference>
<name>A0ACB7CEG4_9ASCO</name>
<dbReference type="EMBL" id="JABTEG010000004">
    <property type="protein sequence ID" value="KAG4305333.1"/>
    <property type="molecule type" value="Genomic_DNA"/>
</dbReference>
<keyword evidence="2" id="KW-1185">Reference proteome</keyword>
<gene>
    <name evidence="1" type="ORF">PORY_001503</name>
</gene>
<accession>A0ACB7CEG4</accession>
<evidence type="ECO:0000313" key="1">
    <source>
        <dbReference type="EMBL" id="KAG4305333.1"/>
    </source>
</evidence>
<protein>
    <submittedName>
        <fullName evidence="1">Uncharacterized protein</fullName>
    </submittedName>
</protein>